<dbReference type="AlphaFoldDB" id="A0A0H4QKX4"/>
<evidence type="ECO:0008006" key="5">
    <source>
        <dbReference type="Google" id="ProtNLM"/>
    </source>
</evidence>
<feature type="compositionally biased region" description="Polar residues" evidence="1">
    <location>
        <begin position="166"/>
        <end position="194"/>
    </location>
</feature>
<proteinExistence type="predicted"/>
<evidence type="ECO:0000313" key="3">
    <source>
        <dbReference type="EMBL" id="AKP67751.1"/>
    </source>
</evidence>
<keyword evidence="4" id="KW-1185">Reference proteome</keyword>
<accession>A0A0H4QKX4</accession>
<evidence type="ECO:0000256" key="2">
    <source>
        <dbReference type="SAM" id="SignalP"/>
    </source>
</evidence>
<protein>
    <recommendedName>
        <fullName evidence="5">DUF4352 domain-containing protein</fullName>
    </recommendedName>
</protein>
<gene>
    <name evidence="3" type="ORF">ABM34_09565</name>
</gene>
<evidence type="ECO:0000313" key="4">
    <source>
        <dbReference type="Proteomes" id="UP000036106"/>
    </source>
</evidence>
<dbReference type="KEGG" id="lgn:ABM34_09565"/>
<dbReference type="Proteomes" id="UP000036106">
    <property type="component" value="Chromosome"/>
</dbReference>
<dbReference type="OrthoDB" id="2282397at2"/>
<dbReference type="PROSITE" id="PS51257">
    <property type="entry name" value="PROKAR_LIPOPROTEIN"/>
    <property type="match status" value="1"/>
</dbReference>
<organism evidence="3 4">
    <name type="scientific">Companilactobacillus ginsenosidimutans</name>
    <dbReference type="NCBI Taxonomy" id="1007676"/>
    <lineage>
        <taxon>Bacteria</taxon>
        <taxon>Bacillati</taxon>
        <taxon>Bacillota</taxon>
        <taxon>Bacilli</taxon>
        <taxon>Lactobacillales</taxon>
        <taxon>Lactobacillaceae</taxon>
        <taxon>Companilactobacillus</taxon>
    </lineage>
</organism>
<dbReference type="EMBL" id="CP012034">
    <property type="protein sequence ID" value="AKP67751.1"/>
    <property type="molecule type" value="Genomic_DNA"/>
</dbReference>
<feature type="signal peptide" evidence="2">
    <location>
        <begin position="1"/>
        <end position="21"/>
    </location>
</feature>
<dbReference type="RefSeq" id="WP_048705315.1">
    <property type="nucleotide sequence ID" value="NZ_CP012034.1"/>
</dbReference>
<dbReference type="STRING" id="1007676.ABM34_09565"/>
<feature type="region of interest" description="Disordered" evidence="1">
    <location>
        <begin position="157"/>
        <end position="194"/>
    </location>
</feature>
<feature type="chain" id="PRO_5039705798" description="DUF4352 domain-containing protein" evidence="2">
    <location>
        <begin position="22"/>
        <end position="268"/>
    </location>
</feature>
<reference evidence="4" key="1">
    <citation type="submission" date="2015-07" db="EMBL/GenBank/DDBJ databases">
        <title>Lactobacillus ginsenosidimutans/EMML 3141/ whole genome sequencing.</title>
        <authorList>
            <person name="Kim M.K."/>
            <person name="Im W.-T."/>
            <person name="Srinivasan S."/>
            <person name="Lee J.-J."/>
        </authorList>
    </citation>
    <scope>NUCLEOTIDE SEQUENCE [LARGE SCALE GENOMIC DNA]</scope>
    <source>
        <strain evidence="4">EMML 3041</strain>
    </source>
</reference>
<name>A0A0H4QKX4_9LACO</name>
<sequence length="268" mass="29616">MKKLILILLSVSLLFITVGCANNNTNQSKQGNNTTSHESAYYEDLNKSDKKQILFKFKEYQDETKDNIADPVFIVSTKITNKSNKTIIFDQSKFIIYVTSQMKITSNKSGTLKIKPNETKTINQMFVDVPEQSLVGDGYIMYLNSTNKLDNVSSLKAPAIHGGENPSETTSDNSENTNQNVSSTDNAQSSSRQITSDEAVNIIKSQAGISSDAHMGVMSYPDGNLTDTASGRQAYWVRVKANDDMWGAKSDFTVYTDGTWKNGQPAEN</sequence>
<dbReference type="PATRIC" id="fig|1007676.4.peg.1936"/>
<evidence type="ECO:0000256" key="1">
    <source>
        <dbReference type="SAM" id="MobiDB-lite"/>
    </source>
</evidence>
<keyword evidence="2" id="KW-0732">Signal</keyword>